<keyword evidence="2" id="KW-0677">Repeat</keyword>
<dbReference type="InterPro" id="IPR002182">
    <property type="entry name" value="NB-ARC"/>
</dbReference>
<dbReference type="Gene3D" id="3.40.50.10140">
    <property type="entry name" value="Toll/interleukin-1 receptor homology (TIR) domain"/>
    <property type="match status" value="1"/>
</dbReference>
<dbReference type="InterPro" id="IPR044974">
    <property type="entry name" value="Disease_R_plants"/>
</dbReference>
<dbReference type="EMBL" id="CM002291">
    <property type="protein sequence ID" value="ESW24475.1"/>
    <property type="molecule type" value="Genomic_DNA"/>
</dbReference>
<gene>
    <name evidence="5" type="ORF">PHAVU_004G134300g</name>
</gene>
<dbReference type="GO" id="GO:0006952">
    <property type="term" value="P:defense response"/>
    <property type="evidence" value="ECO:0007669"/>
    <property type="project" value="InterPro"/>
</dbReference>
<evidence type="ECO:0000313" key="5">
    <source>
        <dbReference type="EMBL" id="ESW24475.1"/>
    </source>
</evidence>
<sequence>MAQKQAPSSSSFISKYSYDVFLSFRGEDTRFGFTGNLYSALSQRGIFTFIDDEALRKGEEITPSLRRAIQESRISIIVFSKNYASSRFCLDELLQIIECHTKQNMWILPVFYGVDPSHVRHQRGSFREAFAKHEGERFKDDNEKVQQWRLALRHAADLSGLHFKTGEEYESEMMRKITEVISTKLNRPPLHIADYPVGLKVQMQQIEKLMGSGEFDNKVTMLGIHGMGGIGKSTLSRAIHNLIAHQFESSHFLANVREKSSKDGLVHIQETMLSELVGEKSMKLGDVHRGIPILQQRLSRKKVLLVLDDISKKEQLLATAGGLDWFGPGSIIIITTRDKHLLDVHGVEKQYKVEEINDIEALELLKWNAFKNKEVYPCYKEVTKRAMYYANGLPLALETIGSNLFGKTLDEWESALEAYERIPNRDVQEVLRVSYDSLDAFEKEIFLDMACFFTGFSLEYVTNMLEARGFPSKFGIRVLEQKSLIKIRGCRHETVTMHDMIQSMGKEIVRQQSTLPHKRNRLWLYEDIVCVLEKNMENDKVEVMMLDMPEYQEMQCNQKLFGKMKNLRMILIKEEVGFLRSPTALPNTLRVLEWWGYPATSLPSNFHLKNLVILNLSHSYFGWDKPLENSKVLRQLILKGCKNIRRIPDMSGFPNLTELRVAECTNLIEIHESVGSLLNLQKFCAEGCTKLTIGPSRINLISLEHLCLRDCSSLVMFPEVSAPMQKLKYVDLVGTAIKNLPLSMQNLEGLQMLSLGKCNLLEINESPYFFQKLHMLFPNLTGLYLRDLDITILPACIEECHTLKFLYVTNCKKLQEIRGLPLSINEFTAVNSPVKANSLLTLKLRQAIHSAAIRIFVLPGWEIPKLFDHSSRGNSLSFWFRKELPSLAVCAIIGVWDNVKPPFAASFNFYVKLNDIYMCVSCFRCGNISWTPEDSHIIILNRQNDFQHPLHSDIQRALLTNEWIPGKILLRIESEKDPSRLGKIKKTGVYVNRTFSRVEDVRFEDPYAPNKASTMENKLVLLGEAPDLQQQQQRSPSLFNPTTPLESAVGEQHSYTVDSNNQDGEFLDDQPILAPSVAEMQNGKAQKEMSALISEVSSEFTAQSREIESTESQSRKVDEAEAGLETQNQFRSTMVLQNQIDQRLTRIRKMKEDLGEKLSGIKADISAIEANHSSIKANISAIKAIISADSELQQLK</sequence>
<dbReference type="InterPro" id="IPR027417">
    <property type="entry name" value="P-loop_NTPase"/>
</dbReference>
<dbReference type="SMART" id="SM00255">
    <property type="entry name" value="TIR"/>
    <property type="match status" value="1"/>
</dbReference>
<dbReference type="InterPro" id="IPR032675">
    <property type="entry name" value="LRR_dom_sf"/>
</dbReference>
<dbReference type="SUPFAM" id="SSF52540">
    <property type="entry name" value="P-loop containing nucleoside triphosphate hydrolases"/>
    <property type="match status" value="1"/>
</dbReference>
<dbReference type="InterPro" id="IPR000157">
    <property type="entry name" value="TIR_dom"/>
</dbReference>
<dbReference type="Gene3D" id="1.10.8.430">
    <property type="entry name" value="Helical domain of apoptotic protease-activating factors"/>
    <property type="match status" value="1"/>
</dbReference>
<dbReference type="OrthoDB" id="1397366at2759"/>
<keyword evidence="6" id="KW-1185">Reference proteome</keyword>
<dbReference type="AlphaFoldDB" id="V7C5B4"/>
<dbReference type="STRING" id="3885.V7C5B4"/>
<keyword evidence="1" id="KW-0433">Leucine-rich repeat</keyword>
<name>V7C5B4_PHAVU</name>
<dbReference type="Gene3D" id="3.80.10.10">
    <property type="entry name" value="Ribonuclease Inhibitor"/>
    <property type="match status" value="2"/>
</dbReference>
<evidence type="ECO:0000256" key="2">
    <source>
        <dbReference type="ARBA" id="ARBA00022737"/>
    </source>
</evidence>
<evidence type="ECO:0000259" key="4">
    <source>
        <dbReference type="PROSITE" id="PS50104"/>
    </source>
</evidence>
<dbReference type="PROSITE" id="PS50104">
    <property type="entry name" value="TIR"/>
    <property type="match status" value="1"/>
</dbReference>
<dbReference type="Gramene" id="ESW24475">
    <property type="protein sequence ID" value="ESW24475"/>
    <property type="gene ID" value="PHAVU_004G134300g"/>
</dbReference>
<feature type="domain" description="TIR" evidence="4">
    <location>
        <begin position="16"/>
        <end position="185"/>
    </location>
</feature>
<dbReference type="GO" id="GO:0007165">
    <property type="term" value="P:signal transduction"/>
    <property type="evidence" value="ECO:0007669"/>
    <property type="project" value="InterPro"/>
</dbReference>
<dbReference type="Proteomes" id="UP000000226">
    <property type="component" value="Chromosome 4"/>
</dbReference>
<evidence type="ECO:0000256" key="1">
    <source>
        <dbReference type="ARBA" id="ARBA00022614"/>
    </source>
</evidence>
<dbReference type="PANTHER" id="PTHR11017">
    <property type="entry name" value="LEUCINE-RICH REPEAT-CONTAINING PROTEIN"/>
    <property type="match status" value="1"/>
</dbReference>
<dbReference type="SMR" id="V7C5B4"/>
<reference evidence="6" key="1">
    <citation type="journal article" date="2014" name="Nat. Genet.">
        <title>A reference genome for common bean and genome-wide analysis of dual domestications.</title>
        <authorList>
            <person name="Schmutz J."/>
            <person name="McClean P.E."/>
            <person name="Mamidi S."/>
            <person name="Wu G.A."/>
            <person name="Cannon S.B."/>
            <person name="Grimwood J."/>
            <person name="Jenkins J."/>
            <person name="Shu S."/>
            <person name="Song Q."/>
            <person name="Chavarro C."/>
            <person name="Torres-Torres M."/>
            <person name="Geffroy V."/>
            <person name="Moghaddam S.M."/>
            <person name="Gao D."/>
            <person name="Abernathy B."/>
            <person name="Barry K."/>
            <person name="Blair M."/>
            <person name="Brick M.A."/>
            <person name="Chovatia M."/>
            <person name="Gepts P."/>
            <person name="Goodstein D.M."/>
            <person name="Gonzales M."/>
            <person name="Hellsten U."/>
            <person name="Hyten D.L."/>
            <person name="Jia G."/>
            <person name="Kelly J.D."/>
            <person name="Kudrna D."/>
            <person name="Lee R."/>
            <person name="Richard M.M."/>
            <person name="Miklas P.N."/>
            <person name="Osorno J.M."/>
            <person name="Rodrigues J."/>
            <person name="Thareau V."/>
            <person name="Urrea C.A."/>
            <person name="Wang M."/>
            <person name="Yu Y."/>
            <person name="Zhang M."/>
            <person name="Wing R.A."/>
            <person name="Cregan P.B."/>
            <person name="Rokhsar D.S."/>
            <person name="Jackson S.A."/>
        </authorList>
    </citation>
    <scope>NUCLEOTIDE SEQUENCE [LARGE SCALE GENOMIC DNA]</scope>
    <source>
        <strain evidence="6">cv. G19833</strain>
    </source>
</reference>
<accession>V7C5B4</accession>
<dbReference type="OMA" id="EYESEMM"/>
<dbReference type="Pfam" id="PF23282">
    <property type="entry name" value="WHD_ROQ1"/>
    <property type="match status" value="1"/>
</dbReference>
<dbReference type="SUPFAM" id="SSF52058">
    <property type="entry name" value="L domain-like"/>
    <property type="match status" value="1"/>
</dbReference>
<organism evidence="5 6">
    <name type="scientific">Phaseolus vulgaris</name>
    <name type="common">Kidney bean</name>
    <name type="synonym">French bean</name>
    <dbReference type="NCBI Taxonomy" id="3885"/>
    <lineage>
        <taxon>Eukaryota</taxon>
        <taxon>Viridiplantae</taxon>
        <taxon>Streptophyta</taxon>
        <taxon>Embryophyta</taxon>
        <taxon>Tracheophyta</taxon>
        <taxon>Spermatophyta</taxon>
        <taxon>Magnoliopsida</taxon>
        <taxon>eudicotyledons</taxon>
        <taxon>Gunneridae</taxon>
        <taxon>Pentapetalae</taxon>
        <taxon>rosids</taxon>
        <taxon>fabids</taxon>
        <taxon>Fabales</taxon>
        <taxon>Fabaceae</taxon>
        <taxon>Papilionoideae</taxon>
        <taxon>50 kb inversion clade</taxon>
        <taxon>NPAAA clade</taxon>
        <taxon>indigoferoid/millettioid clade</taxon>
        <taxon>Phaseoleae</taxon>
        <taxon>Phaseolus</taxon>
    </lineage>
</organism>
<dbReference type="GO" id="GO:0043531">
    <property type="term" value="F:ADP binding"/>
    <property type="evidence" value="ECO:0007669"/>
    <property type="project" value="InterPro"/>
</dbReference>
<dbReference type="Pfam" id="PF01582">
    <property type="entry name" value="TIR"/>
    <property type="match status" value="1"/>
</dbReference>
<dbReference type="InterPro" id="IPR035897">
    <property type="entry name" value="Toll_tir_struct_dom_sf"/>
</dbReference>
<dbReference type="InterPro" id="IPR058192">
    <property type="entry name" value="WHD_ROQ1-like"/>
</dbReference>
<keyword evidence="3" id="KW-0520">NAD</keyword>
<proteinExistence type="predicted"/>
<dbReference type="PRINTS" id="PR00364">
    <property type="entry name" value="DISEASERSIST"/>
</dbReference>
<dbReference type="FunFam" id="3.40.50.10140:FF:000007">
    <property type="entry name" value="Disease resistance protein (TIR-NBS-LRR class)"/>
    <property type="match status" value="1"/>
</dbReference>
<protein>
    <recommendedName>
        <fullName evidence="4">TIR domain-containing protein</fullName>
    </recommendedName>
</protein>
<dbReference type="SUPFAM" id="SSF52200">
    <property type="entry name" value="Toll/Interleukin receptor TIR domain"/>
    <property type="match status" value="1"/>
</dbReference>
<dbReference type="InterPro" id="IPR042197">
    <property type="entry name" value="Apaf_helical"/>
</dbReference>
<dbReference type="Gene3D" id="3.40.50.300">
    <property type="entry name" value="P-loop containing nucleotide triphosphate hydrolases"/>
    <property type="match status" value="1"/>
</dbReference>
<evidence type="ECO:0000256" key="3">
    <source>
        <dbReference type="ARBA" id="ARBA00023027"/>
    </source>
</evidence>
<evidence type="ECO:0000313" key="6">
    <source>
        <dbReference type="Proteomes" id="UP000000226"/>
    </source>
</evidence>
<dbReference type="Pfam" id="PF00931">
    <property type="entry name" value="NB-ARC"/>
    <property type="match status" value="1"/>
</dbReference>
<dbReference type="PANTHER" id="PTHR11017:SF570">
    <property type="entry name" value="DISEASE RESISTANCE PROTEIN (TIR-NBS CLASS)-RELATED"/>
    <property type="match status" value="1"/>
</dbReference>